<feature type="transmembrane region" description="Helical" evidence="1">
    <location>
        <begin position="236"/>
        <end position="253"/>
    </location>
</feature>
<feature type="transmembrane region" description="Helical" evidence="1">
    <location>
        <begin position="97"/>
        <end position="114"/>
    </location>
</feature>
<dbReference type="RefSeq" id="WP_145891611.1">
    <property type="nucleotide sequence ID" value="NZ_VOBQ01000004.1"/>
</dbReference>
<feature type="transmembrane region" description="Helical" evidence="1">
    <location>
        <begin position="207"/>
        <end position="229"/>
    </location>
</feature>
<dbReference type="OrthoDB" id="327621at2"/>
<dbReference type="AlphaFoldDB" id="A0A562ZTY7"/>
<protein>
    <submittedName>
        <fullName evidence="3">DUF2157 domain-containing protein</fullName>
    </submittedName>
</protein>
<gene>
    <name evidence="3" type="ORF">FN976_04955</name>
</gene>
<feature type="transmembrane region" description="Helical" evidence="1">
    <location>
        <begin position="293"/>
        <end position="315"/>
    </location>
</feature>
<keyword evidence="4" id="KW-1185">Reference proteome</keyword>
<dbReference type="EMBL" id="VOBQ01000004">
    <property type="protein sequence ID" value="TWO72069.1"/>
    <property type="molecule type" value="Genomic_DNA"/>
</dbReference>
<reference evidence="3 4" key="1">
    <citation type="submission" date="2019-07" db="EMBL/GenBank/DDBJ databases">
        <title>Caenimonas sedimenti sp. nov., isolated from activated sludge.</title>
        <authorList>
            <person name="Xu J."/>
        </authorList>
    </citation>
    <scope>NUCLEOTIDE SEQUENCE [LARGE SCALE GENOMIC DNA]</scope>
    <source>
        <strain evidence="3 4">HX-9-20</strain>
    </source>
</reference>
<keyword evidence="1" id="KW-0472">Membrane</keyword>
<dbReference type="Proteomes" id="UP000318199">
    <property type="component" value="Unassembled WGS sequence"/>
</dbReference>
<evidence type="ECO:0000259" key="2">
    <source>
        <dbReference type="Pfam" id="PF09925"/>
    </source>
</evidence>
<dbReference type="InterPro" id="IPR018677">
    <property type="entry name" value="DUF2157"/>
</dbReference>
<feature type="transmembrane region" description="Helical" evidence="1">
    <location>
        <begin position="40"/>
        <end position="62"/>
    </location>
</feature>
<evidence type="ECO:0000256" key="1">
    <source>
        <dbReference type="SAM" id="Phobius"/>
    </source>
</evidence>
<feature type="transmembrane region" description="Helical" evidence="1">
    <location>
        <begin position="148"/>
        <end position="165"/>
    </location>
</feature>
<feature type="transmembrane region" description="Helical" evidence="1">
    <location>
        <begin position="74"/>
        <end position="91"/>
    </location>
</feature>
<proteinExistence type="predicted"/>
<feature type="transmembrane region" description="Helical" evidence="1">
    <location>
        <begin position="177"/>
        <end position="195"/>
    </location>
</feature>
<organism evidence="3 4">
    <name type="scientific">Caenimonas sedimenti</name>
    <dbReference type="NCBI Taxonomy" id="2596921"/>
    <lineage>
        <taxon>Bacteria</taxon>
        <taxon>Pseudomonadati</taxon>
        <taxon>Pseudomonadota</taxon>
        <taxon>Betaproteobacteria</taxon>
        <taxon>Burkholderiales</taxon>
        <taxon>Comamonadaceae</taxon>
        <taxon>Caenimonas</taxon>
    </lineage>
</organism>
<feature type="domain" description="DUF2157" evidence="2">
    <location>
        <begin position="9"/>
        <end position="147"/>
    </location>
</feature>
<dbReference type="Pfam" id="PF09925">
    <property type="entry name" value="DUF2157"/>
    <property type="match status" value="1"/>
</dbReference>
<accession>A0A562ZTY7</accession>
<evidence type="ECO:0000313" key="4">
    <source>
        <dbReference type="Proteomes" id="UP000318199"/>
    </source>
</evidence>
<keyword evidence="1" id="KW-1133">Transmembrane helix</keyword>
<comment type="caution">
    <text evidence="3">The sequence shown here is derived from an EMBL/GenBank/DDBJ whole genome shotgun (WGS) entry which is preliminary data.</text>
</comment>
<sequence length="323" mass="33796">MNLRLALYQLADRHALDAGATRNLFALAGLADEPPAVRRWLWPAVAVTGAALGGLGLILWLAANWDTLGRAGRFGLLQALVLAFGVGAALRPRLAPPLGLMALLATGGLFAYFGQTYQTGADPWQLFAVWALLTLPLCLGVRSDVVWAPWALVAVTGISLWVQAHTGHRWRMERQDLGVYAAAWAAMGIVVAALGPWARRFTGAGPWALRTAGTLAVVGITMTSIGGLFLRDVGGMYALGVLAFCAAAAALALRGAFDIFLLSAVALGLDTLLVAGMGRAMFDIGGGDWVGRLLLLGLAAAGLLAASVSLILRLARARGEHVE</sequence>
<feature type="transmembrane region" description="Helical" evidence="1">
    <location>
        <begin position="126"/>
        <end position="142"/>
    </location>
</feature>
<evidence type="ECO:0000313" key="3">
    <source>
        <dbReference type="EMBL" id="TWO72069.1"/>
    </source>
</evidence>
<keyword evidence="1" id="KW-0812">Transmembrane</keyword>
<name>A0A562ZTY7_9BURK</name>